<dbReference type="Pfam" id="PF13193">
    <property type="entry name" value="AMP-binding_C"/>
    <property type="match status" value="1"/>
</dbReference>
<feature type="domain" description="AMP-dependent synthetase/ligase" evidence="3">
    <location>
        <begin position="8"/>
        <end position="372"/>
    </location>
</feature>
<comment type="similarity">
    <text evidence="1">Belongs to the ATP-dependent AMP-binding enzyme family.</text>
</comment>
<dbReference type="PANTHER" id="PTHR43767:SF1">
    <property type="entry name" value="NONRIBOSOMAL PEPTIDE SYNTHASE PES1 (EUROFUNG)-RELATED"/>
    <property type="match status" value="1"/>
</dbReference>
<sequence length="516" mass="55164">MYLTQGLHRALAAHPDRVASVYGDRTRTFAEQAERVRRFAGGLRALGLRADDRVGMLSLNSDRYLDYLLATCWADGVLNTVNIRWSVPEIAASLNDCDTKILCVGDEFAETAAAVRARCPGLAELVWCGDGPAPEGMLPVEELIAGADPVEDSRRGGDSLAALFYTGGTTGRAKGVMLSHDNLMTSALGAMATCGFATPGGSMLHAAPMFHLGDLAGWVAHTTLGNTQVVIPRFEPGEVLRAVAAHGVTDLLLVATMVRMVFEHPDCDDTDLSSLRRLVYGAAPIPTTVLERVLAKVPSLECVQTYGMTELSPVATMLTPADHRPGSDRLRSVGRPAVHCELRVVDREERPVGAGVVGEVVVRGDGVMRGYWNLPDTTAEALRGGWMHTGDGGYLDADGYLFLVDRIKDMIITGGENVYSIEVENAVTGHPDVAACAVVGVPDDRYGERVHAVVVPRAGTRPGVEDIRAFTKQMIAGYKVPRSVSFADELPLSAAGKVLKHVLREQLSAVTAAGDR</sequence>
<evidence type="ECO:0000313" key="5">
    <source>
        <dbReference type="EMBL" id="RBO96146.1"/>
    </source>
</evidence>
<dbReference type="NCBIfam" id="NF004837">
    <property type="entry name" value="PRK06187.1"/>
    <property type="match status" value="1"/>
</dbReference>
<dbReference type="Gene3D" id="3.30.300.30">
    <property type="match status" value="1"/>
</dbReference>
<evidence type="ECO:0000256" key="2">
    <source>
        <dbReference type="ARBA" id="ARBA00022598"/>
    </source>
</evidence>
<evidence type="ECO:0000313" key="6">
    <source>
        <dbReference type="Proteomes" id="UP000252586"/>
    </source>
</evidence>
<keyword evidence="6" id="KW-1185">Reference proteome</keyword>
<reference evidence="5 6" key="1">
    <citation type="submission" date="2018-06" db="EMBL/GenBank/DDBJ databases">
        <title>Genomic Encyclopedia of Type Strains, Phase IV (KMG-IV): sequencing the most valuable type-strain genomes for metagenomic binning, comparative biology and taxonomic classification.</title>
        <authorList>
            <person name="Goeker M."/>
        </authorList>
    </citation>
    <scope>NUCLEOTIDE SEQUENCE [LARGE SCALE GENOMIC DNA]</scope>
    <source>
        <strain evidence="5 6">DSM 44599</strain>
    </source>
</reference>
<keyword evidence="2 5" id="KW-0436">Ligase</keyword>
<accession>A0A366E198</accession>
<dbReference type="FunFam" id="3.30.300.30:FF:000008">
    <property type="entry name" value="2,3-dihydroxybenzoate-AMP ligase"/>
    <property type="match status" value="1"/>
</dbReference>
<evidence type="ECO:0000256" key="1">
    <source>
        <dbReference type="ARBA" id="ARBA00006432"/>
    </source>
</evidence>
<dbReference type="Gene3D" id="3.40.50.12780">
    <property type="entry name" value="N-terminal domain of ligase-like"/>
    <property type="match status" value="1"/>
</dbReference>
<evidence type="ECO:0000259" key="4">
    <source>
        <dbReference type="Pfam" id="PF13193"/>
    </source>
</evidence>
<dbReference type="InterPro" id="IPR050237">
    <property type="entry name" value="ATP-dep_AMP-bd_enzyme"/>
</dbReference>
<dbReference type="AlphaFoldDB" id="A0A366E198"/>
<dbReference type="GO" id="GO:0016878">
    <property type="term" value="F:acid-thiol ligase activity"/>
    <property type="evidence" value="ECO:0007669"/>
    <property type="project" value="UniProtKB-ARBA"/>
</dbReference>
<dbReference type="InterPro" id="IPR025110">
    <property type="entry name" value="AMP-bd_C"/>
</dbReference>
<dbReference type="Pfam" id="PF00501">
    <property type="entry name" value="AMP-binding"/>
    <property type="match status" value="1"/>
</dbReference>
<dbReference type="OrthoDB" id="9803968at2"/>
<dbReference type="InterPro" id="IPR042099">
    <property type="entry name" value="ANL_N_sf"/>
</dbReference>
<gene>
    <name evidence="5" type="ORF">DFR74_101157</name>
</gene>
<dbReference type="SUPFAM" id="SSF56801">
    <property type="entry name" value="Acetyl-CoA synthetase-like"/>
    <property type="match status" value="1"/>
</dbReference>
<evidence type="ECO:0000259" key="3">
    <source>
        <dbReference type="Pfam" id="PF00501"/>
    </source>
</evidence>
<dbReference type="Proteomes" id="UP000252586">
    <property type="component" value="Unassembled WGS sequence"/>
</dbReference>
<proteinExistence type="inferred from homology"/>
<feature type="domain" description="AMP-binding enzyme C-terminal" evidence="4">
    <location>
        <begin position="422"/>
        <end position="497"/>
    </location>
</feature>
<dbReference type="InterPro" id="IPR000873">
    <property type="entry name" value="AMP-dep_synth/lig_dom"/>
</dbReference>
<dbReference type="InterPro" id="IPR045851">
    <property type="entry name" value="AMP-bd_C_sf"/>
</dbReference>
<comment type="caution">
    <text evidence="5">The sequence shown here is derived from an EMBL/GenBank/DDBJ whole genome shotgun (WGS) entry which is preliminary data.</text>
</comment>
<dbReference type="EMBL" id="QNRE01000001">
    <property type="protein sequence ID" value="RBO96146.1"/>
    <property type="molecule type" value="Genomic_DNA"/>
</dbReference>
<dbReference type="InterPro" id="IPR020845">
    <property type="entry name" value="AMP-binding_CS"/>
</dbReference>
<protein>
    <submittedName>
        <fullName evidence="5">Acyl-CoA synthetase (AMP-forming)/AMP-acid ligase II</fullName>
    </submittedName>
</protein>
<dbReference type="PANTHER" id="PTHR43767">
    <property type="entry name" value="LONG-CHAIN-FATTY-ACID--COA LIGASE"/>
    <property type="match status" value="1"/>
</dbReference>
<name>A0A366E198_9NOCA</name>
<dbReference type="PROSITE" id="PS00455">
    <property type="entry name" value="AMP_BINDING"/>
    <property type="match status" value="1"/>
</dbReference>
<organism evidence="5 6">
    <name type="scientific">Nocardia puris</name>
    <dbReference type="NCBI Taxonomy" id="208602"/>
    <lineage>
        <taxon>Bacteria</taxon>
        <taxon>Bacillati</taxon>
        <taxon>Actinomycetota</taxon>
        <taxon>Actinomycetes</taxon>
        <taxon>Mycobacteriales</taxon>
        <taxon>Nocardiaceae</taxon>
        <taxon>Nocardia</taxon>
    </lineage>
</organism>